<organism evidence="4 5">
    <name type="scientific">Chaetoceros tenuissimus</name>
    <dbReference type="NCBI Taxonomy" id="426638"/>
    <lineage>
        <taxon>Eukaryota</taxon>
        <taxon>Sar</taxon>
        <taxon>Stramenopiles</taxon>
        <taxon>Ochrophyta</taxon>
        <taxon>Bacillariophyta</taxon>
        <taxon>Coscinodiscophyceae</taxon>
        <taxon>Chaetocerotophycidae</taxon>
        <taxon>Chaetocerotales</taxon>
        <taxon>Chaetocerotaceae</taxon>
        <taxon>Chaetoceros</taxon>
    </lineage>
</organism>
<name>A0AAD3CFL8_9STRA</name>
<dbReference type="PANTHER" id="PTHR12442">
    <property type="entry name" value="DYNEIN INTERMEDIATE CHAIN"/>
    <property type="match status" value="1"/>
</dbReference>
<keyword evidence="2" id="KW-0853">WD repeat</keyword>
<dbReference type="GO" id="GO:0060294">
    <property type="term" value="P:cilium movement involved in cell motility"/>
    <property type="evidence" value="ECO:0007669"/>
    <property type="project" value="TreeGrafter"/>
</dbReference>
<reference evidence="4 5" key="1">
    <citation type="journal article" date="2021" name="Sci. Rep.">
        <title>The genome of the diatom Chaetoceros tenuissimus carries an ancient integrated fragment of an extant virus.</title>
        <authorList>
            <person name="Hongo Y."/>
            <person name="Kimura K."/>
            <person name="Takaki Y."/>
            <person name="Yoshida Y."/>
            <person name="Baba S."/>
            <person name="Kobayashi G."/>
            <person name="Nagasaki K."/>
            <person name="Hano T."/>
            <person name="Tomaru Y."/>
        </authorList>
    </citation>
    <scope>NUCLEOTIDE SEQUENCE [LARGE SCALE GENOMIC DNA]</scope>
    <source>
        <strain evidence="4 5">NIES-3715</strain>
    </source>
</reference>
<protein>
    <recommendedName>
        <fullName evidence="6">WD repeat-containing protein 63</fullName>
    </recommendedName>
</protein>
<evidence type="ECO:0000256" key="2">
    <source>
        <dbReference type="ARBA" id="ARBA00022574"/>
    </source>
</evidence>
<dbReference type="SUPFAM" id="SSF50978">
    <property type="entry name" value="WD40 repeat-like"/>
    <property type="match status" value="1"/>
</dbReference>
<evidence type="ECO:0008006" key="6">
    <source>
        <dbReference type="Google" id="ProtNLM"/>
    </source>
</evidence>
<dbReference type="InterPro" id="IPR050687">
    <property type="entry name" value="Dynein_IC"/>
</dbReference>
<dbReference type="GO" id="GO:0036156">
    <property type="term" value="C:inner dynein arm"/>
    <property type="evidence" value="ECO:0007669"/>
    <property type="project" value="TreeGrafter"/>
</dbReference>
<proteinExistence type="predicted"/>
<dbReference type="GO" id="GO:0045504">
    <property type="term" value="F:dynein heavy chain binding"/>
    <property type="evidence" value="ECO:0007669"/>
    <property type="project" value="TreeGrafter"/>
</dbReference>
<dbReference type="InterPro" id="IPR015943">
    <property type="entry name" value="WD40/YVTN_repeat-like_dom_sf"/>
</dbReference>
<dbReference type="Proteomes" id="UP001054902">
    <property type="component" value="Unassembled WGS sequence"/>
</dbReference>
<dbReference type="GO" id="GO:0036159">
    <property type="term" value="P:inner dynein arm assembly"/>
    <property type="evidence" value="ECO:0007669"/>
    <property type="project" value="TreeGrafter"/>
</dbReference>
<sequence length="584" mass="66442">MLDSYTQTHFKASNQCQTPHFPLVDKGTSYEYQTETINTQKVLEEMNKSLQKLSPMFEQALQENEVVDIFTDYLDIPEKGDLSMFRTLEEELKVLSSFSFPNLSSVDSRLSQGEAMCLQVNPKNKNLVAVSLSNSKENHGNGGMNYGIVLIWETGKKEPRYILRSPTECKVLKFSQPHLLVGGCSNGSVLLWDIKDLDPFSSKVVDPVLQTHASQVYSVEDIVFLPPDIQVNIHGQLVDEKYLDGLSHQFYIVSKEGLVLFYDLRLQALFKGELPFIAKVKPSSKLLLEEEGFPITSWKPIFKFKPRREKGLGELALCKSFHPFSYDKENFGKSEIICLTEDGELLSINWTQEEVISNAKVGKEPNDYSSEQYFVTWMKGDCIRKGVSLQVHSKFFPKLALCVSDFTFHLWTLSKDVTDTVPLLTSRFSENKFTSGLFSNHRPAVIFLSRSDGHLEIWDLINEGSLRPSTVFKVCNNGITGMDFSGESLLISDSSGVVHVLDLASQFTKPYPDEMKFMEDFLSREEMCKSFHVAKRQEDEEEGEEKLASIIKPVLKNSNDESKEDAYKSMENAYREFEKLFLTT</sequence>
<dbReference type="PANTHER" id="PTHR12442:SF5">
    <property type="entry name" value="DYNEIN AXONEMAL INTERMEDIATE CHAIN 3"/>
    <property type="match status" value="1"/>
</dbReference>
<dbReference type="AlphaFoldDB" id="A0AAD3CFL8"/>
<accession>A0AAD3CFL8</accession>
<keyword evidence="5" id="KW-1185">Reference proteome</keyword>
<evidence type="ECO:0000313" key="4">
    <source>
        <dbReference type="EMBL" id="GFH44743.1"/>
    </source>
</evidence>
<evidence type="ECO:0000313" key="5">
    <source>
        <dbReference type="Proteomes" id="UP001054902"/>
    </source>
</evidence>
<dbReference type="EMBL" id="BLLK01000020">
    <property type="protein sequence ID" value="GFH44743.1"/>
    <property type="molecule type" value="Genomic_DNA"/>
</dbReference>
<comment type="caution">
    <text evidence="4">The sequence shown here is derived from an EMBL/GenBank/DDBJ whole genome shotgun (WGS) entry which is preliminary data.</text>
</comment>
<dbReference type="Gene3D" id="2.130.10.10">
    <property type="entry name" value="YVTN repeat-like/Quinoprotein amine dehydrogenase"/>
    <property type="match status" value="2"/>
</dbReference>
<dbReference type="GO" id="GO:0045503">
    <property type="term" value="F:dynein light chain binding"/>
    <property type="evidence" value="ECO:0007669"/>
    <property type="project" value="TreeGrafter"/>
</dbReference>
<keyword evidence="3" id="KW-0677">Repeat</keyword>
<evidence type="ECO:0000256" key="1">
    <source>
        <dbReference type="ARBA" id="ARBA00022490"/>
    </source>
</evidence>
<keyword evidence="1" id="KW-0963">Cytoplasm</keyword>
<gene>
    <name evidence="4" type="ORF">CTEN210_01217</name>
</gene>
<evidence type="ECO:0000256" key="3">
    <source>
        <dbReference type="ARBA" id="ARBA00022737"/>
    </source>
</evidence>
<dbReference type="InterPro" id="IPR036322">
    <property type="entry name" value="WD40_repeat_dom_sf"/>
</dbReference>